<keyword evidence="2" id="KW-1185">Reference proteome</keyword>
<gene>
    <name evidence="1" type="ORF">A9A59_2475</name>
</gene>
<dbReference type="Proteomes" id="UP000223071">
    <property type="component" value="Unassembled WGS sequence"/>
</dbReference>
<dbReference type="Gene3D" id="1.10.150.240">
    <property type="entry name" value="Putative phosphatase, domain 2"/>
    <property type="match status" value="1"/>
</dbReference>
<dbReference type="AlphaFoldDB" id="A0A2A9HHC2"/>
<comment type="caution">
    <text evidence="1">The sequence shown here is derived from an EMBL/GenBank/DDBJ whole genome shotgun (WGS) entry which is preliminary data.</text>
</comment>
<accession>A0A2A9HHC2</accession>
<reference evidence="1 2" key="1">
    <citation type="submission" date="2017-09" db="EMBL/GenBank/DDBJ databases">
        <title>Sequencing the genomes of two abundant thermophiles in Great Basin hot springs: Thermocrinis jamiesonii and novel Chloroflexi Thermoflexus hugenholtzii.</title>
        <authorList>
            <person name="Hedlund B."/>
        </authorList>
    </citation>
    <scope>NUCLEOTIDE SEQUENCE [LARGE SCALE GENOMIC DNA]</scope>
    <source>
        <strain evidence="1 2">G233</strain>
    </source>
</reference>
<name>A0A2A9HHC2_TEPT2</name>
<dbReference type="InterPro" id="IPR041492">
    <property type="entry name" value="HAD_2"/>
</dbReference>
<dbReference type="Pfam" id="PF13419">
    <property type="entry name" value="HAD_2"/>
    <property type="match status" value="1"/>
</dbReference>
<dbReference type="Gene3D" id="3.40.50.1000">
    <property type="entry name" value="HAD superfamily/HAD-like"/>
    <property type="match status" value="1"/>
</dbReference>
<proteinExistence type="predicted"/>
<evidence type="ECO:0000313" key="2">
    <source>
        <dbReference type="Proteomes" id="UP000223071"/>
    </source>
</evidence>
<protein>
    <submittedName>
        <fullName evidence="1">Phosphoglycolate phosphatase</fullName>
    </submittedName>
</protein>
<evidence type="ECO:0000313" key="1">
    <source>
        <dbReference type="EMBL" id="PFG75208.1"/>
    </source>
</evidence>
<dbReference type="InterPro" id="IPR023214">
    <property type="entry name" value="HAD_sf"/>
</dbReference>
<dbReference type="InterPro" id="IPR036412">
    <property type="entry name" value="HAD-like_sf"/>
</dbReference>
<sequence length="222" mass="24394">MPLVGSGRPHPRLVIFDLDRAIIDARPAFAYTIEEAVAAVTGRRVSARDLADAYHTRPWRDALRILLDDPHERDAAENLCLQYAARSALKRLLVFEGVGMALDALRAEQIDMAAITRHPYALARKQVESTGLDRFFSLVMPPPEGRFDPPAQLGECFRLLETAPAESAVVAPGRFERSAAERVGAVAVTAAWAVEHDPGDLSVAAPGELLEALLRRWEGRPR</sequence>
<dbReference type="SUPFAM" id="SSF56784">
    <property type="entry name" value="HAD-like"/>
    <property type="match status" value="1"/>
</dbReference>
<dbReference type="EMBL" id="PDJQ01000001">
    <property type="protein sequence ID" value="PFG75208.1"/>
    <property type="molecule type" value="Genomic_DNA"/>
</dbReference>
<dbReference type="InterPro" id="IPR023198">
    <property type="entry name" value="PGP-like_dom2"/>
</dbReference>
<dbReference type="RefSeq" id="WP_098504539.1">
    <property type="nucleotide sequence ID" value="NZ_PDJQ01000001.1"/>
</dbReference>
<organism evidence="1 2">
    <name type="scientific">Tepidiforma thermophila (strain KCTC 52669 / CGMCC 1.13589 / G233)</name>
    <dbReference type="NCBI Taxonomy" id="2761530"/>
    <lineage>
        <taxon>Bacteria</taxon>
        <taxon>Bacillati</taxon>
        <taxon>Chloroflexota</taxon>
        <taxon>Tepidiformia</taxon>
        <taxon>Tepidiformales</taxon>
        <taxon>Tepidiformaceae</taxon>
        <taxon>Tepidiforma</taxon>
    </lineage>
</organism>